<dbReference type="EMBL" id="VXRG01000167">
    <property type="protein sequence ID" value="MXY95641.1"/>
    <property type="molecule type" value="Genomic_DNA"/>
</dbReference>
<dbReference type="AlphaFoldDB" id="A0A6B0YYV5"/>
<accession>A0A6B0YYV5</accession>
<organism evidence="2">
    <name type="scientific">Caldilineaceae bacterium SB0664_bin_27</name>
    <dbReference type="NCBI Taxonomy" id="2605260"/>
    <lineage>
        <taxon>Bacteria</taxon>
        <taxon>Bacillati</taxon>
        <taxon>Chloroflexota</taxon>
        <taxon>Caldilineae</taxon>
        <taxon>Caldilineales</taxon>
        <taxon>Caldilineaceae</taxon>
    </lineage>
</organism>
<sequence>MGRKRSQERSQEGFTESAGEMHERLWSWRREEPEASFDEIMERVRQEREAMMKPLLEELGVRRQARGSRDEEIGAGRFW</sequence>
<evidence type="ECO:0000256" key="1">
    <source>
        <dbReference type="SAM" id="MobiDB-lite"/>
    </source>
</evidence>
<proteinExistence type="predicted"/>
<feature type="compositionally biased region" description="Basic and acidic residues" evidence="1">
    <location>
        <begin position="1"/>
        <end position="11"/>
    </location>
</feature>
<gene>
    <name evidence="2" type="ORF">F4Y42_19565</name>
</gene>
<evidence type="ECO:0000313" key="2">
    <source>
        <dbReference type="EMBL" id="MXY95641.1"/>
    </source>
</evidence>
<reference evidence="2" key="1">
    <citation type="submission" date="2019-09" db="EMBL/GenBank/DDBJ databases">
        <title>Characterisation of the sponge microbiome using genome-centric metagenomics.</title>
        <authorList>
            <person name="Engelberts J.P."/>
            <person name="Robbins S.J."/>
            <person name="De Goeij J.M."/>
            <person name="Aranda M."/>
            <person name="Bell S.C."/>
            <person name="Webster N.S."/>
        </authorList>
    </citation>
    <scope>NUCLEOTIDE SEQUENCE</scope>
    <source>
        <strain evidence="2">SB0664_bin_27</strain>
    </source>
</reference>
<name>A0A6B0YYV5_9CHLR</name>
<protein>
    <submittedName>
        <fullName evidence="2">Uncharacterized protein</fullName>
    </submittedName>
</protein>
<comment type="caution">
    <text evidence="2">The sequence shown here is derived from an EMBL/GenBank/DDBJ whole genome shotgun (WGS) entry which is preliminary data.</text>
</comment>
<feature type="region of interest" description="Disordered" evidence="1">
    <location>
        <begin position="1"/>
        <end position="27"/>
    </location>
</feature>